<dbReference type="InterPro" id="IPR012997">
    <property type="entry name" value="RplA"/>
</dbReference>
<sequence>MVGSAFAEESEPQVAASFVASFETFETLPEAPEAEGNVVDITEIDPPIEIEEEPETRSLGTGVASYYGRRFHGRLTANGERFNMNAMTAAHKTLPFGTRVRVTNPRNGKAVVVRINDRGPFIRGRTIDLSRAAAGEIGIISRGHGRVELDIIG</sequence>
<comment type="similarity">
    <text evidence="3 4">Belongs to the RlpA family.</text>
</comment>
<dbReference type="Pfam" id="PF03330">
    <property type="entry name" value="DPBB_1"/>
    <property type="match status" value="1"/>
</dbReference>
<accession>A0A844ZUC0</accession>
<feature type="domain" description="RlpA-like protein double-psi beta-barrel" evidence="5">
    <location>
        <begin position="61"/>
        <end position="148"/>
    </location>
</feature>
<dbReference type="NCBIfam" id="TIGR00413">
    <property type="entry name" value="rlpA"/>
    <property type="match status" value="1"/>
</dbReference>
<keyword evidence="7" id="KW-1185">Reference proteome</keyword>
<name>A0A844ZUC0_9SPHN</name>
<dbReference type="GO" id="GO:0071555">
    <property type="term" value="P:cell wall organization"/>
    <property type="evidence" value="ECO:0007669"/>
    <property type="project" value="UniProtKB-KW"/>
</dbReference>
<dbReference type="Gene3D" id="2.40.40.10">
    <property type="entry name" value="RlpA-like domain"/>
    <property type="match status" value="1"/>
</dbReference>
<evidence type="ECO:0000313" key="7">
    <source>
        <dbReference type="Proteomes" id="UP000442714"/>
    </source>
</evidence>
<dbReference type="CDD" id="cd22268">
    <property type="entry name" value="DPBB_RlpA-like"/>
    <property type="match status" value="1"/>
</dbReference>
<dbReference type="InterPro" id="IPR009009">
    <property type="entry name" value="RlpA-like_DPBB"/>
</dbReference>
<organism evidence="6 7">
    <name type="scientific">Pontixanthobacter aquaemixtae</name>
    <dbReference type="NCBI Taxonomy" id="1958940"/>
    <lineage>
        <taxon>Bacteria</taxon>
        <taxon>Pseudomonadati</taxon>
        <taxon>Pseudomonadota</taxon>
        <taxon>Alphaproteobacteria</taxon>
        <taxon>Sphingomonadales</taxon>
        <taxon>Erythrobacteraceae</taxon>
        <taxon>Pontixanthobacter</taxon>
    </lineage>
</organism>
<evidence type="ECO:0000256" key="3">
    <source>
        <dbReference type="HAMAP-Rule" id="MF_02071"/>
    </source>
</evidence>
<gene>
    <name evidence="3" type="primary">rlpA</name>
    <name evidence="6" type="ORF">GRI41_07120</name>
</gene>
<dbReference type="SUPFAM" id="SSF50685">
    <property type="entry name" value="Barwin-like endoglucanases"/>
    <property type="match status" value="1"/>
</dbReference>
<evidence type="ECO:0000259" key="5">
    <source>
        <dbReference type="Pfam" id="PF03330"/>
    </source>
</evidence>
<evidence type="ECO:0000256" key="4">
    <source>
        <dbReference type="RuleBase" id="RU003495"/>
    </source>
</evidence>
<dbReference type="EC" id="4.2.2.-" evidence="3"/>
<dbReference type="EMBL" id="WTYX01000001">
    <property type="protein sequence ID" value="MXO90586.1"/>
    <property type="molecule type" value="Genomic_DNA"/>
</dbReference>
<keyword evidence="2 3" id="KW-0961">Cell wall biogenesis/degradation</keyword>
<proteinExistence type="inferred from homology"/>
<comment type="function">
    <text evidence="3">Lytic transglycosylase with a strong preference for naked glycan strands that lack stem peptides.</text>
</comment>
<dbReference type="HAMAP" id="MF_02071">
    <property type="entry name" value="RlpA"/>
    <property type="match status" value="1"/>
</dbReference>
<dbReference type="GO" id="GO:0000270">
    <property type="term" value="P:peptidoglycan metabolic process"/>
    <property type="evidence" value="ECO:0007669"/>
    <property type="project" value="UniProtKB-UniRule"/>
</dbReference>
<dbReference type="PANTHER" id="PTHR34183:SF8">
    <property type="entry name" value="ENDOLYTIC PEPTIDOGLYCAN TRANSGLYCOSYLASE RLPA-RELATED"/>
    <property type="match status" value="1"/>
</dbReference>
<reference evidence="6 7" key="1">
    <citation type="submission" date="2019-12" db="EMBL/GenBank/DDBJ databases">
        <title>Genomic-based taxomic classification of the family Erythrobacteraceae.</title>
        <authorList>
            <person name="Xu L."/>
        </authorList>
    </citation>
    <scope>NUCLEOTIDE SEQUENCE [LARGE SCALE GENOMIC DNA]</scope>
    <source>
        <strain evidence="6 7">KCTC 52763</strain>
    </source>
</reference>
<dbReference type="InterPro" id="IPR036908">
    <property type="entry name" value="RlpA-like_sf"/>
</dbReference>
<protein>
    <recommendedName>
        <fullName evidence="3">Endolytic peptidoglycan transglycosylase RlpA</fullName>
        <ecNumber evidence="3">4.2.2.-</ecNumber>
    </recommendedName>
</protein>
<keyword evidence="1 3" id="KW-0456">Lyase</keyword>
<dbReference type="GO" id="GO:0008932">
    <property type="term" value="F:lytic endotransglycosylase activity"/>
    <property type="evidence" value="ECO:0007669"/>
    <property type="project" value="UniProtKB-UniRule"/>
</dbReference>
<dbReference type="AlphaFoldDB" id="A0A844ZUC0"/>
<dbReference type="PANTHER" id="PTHR34183">
    <property type="entry name" value="ENDOLYTIC PEPTIDOGLYCAN TRANSGLYCOSYLASE RLPA"/>
    <property type="match status" value="1"/>
</dbReference>
<dbReference type="Proteomes" id="UP000442714">
    <property type="component" value="Unassembled WGS sequence"/>
</dbReference>
<evidence type="ECO:0000313" key="6">
    <source>
        <dbReference type="EMBL" id="MXO90586.1"/>
    </source>
</evidence>
<dbReference type="OrthoDB" id="9779128at2"/>
<evidence type="ECO:0000256" key="1">
    <source>
        <dbReference type="ARBA" id="ARBA00023239"/>
    </source>
</evidence>
<evidence type="ECO:0000256" key="2">
    <source>
        <dbReference type="ARBA" id="ARBA00023316"/>
    </source>
</evidence>
<dbReference type="InterPro" id="IPR034718">
    <property type="entry name" value="RlpA"/>
</dbReference>
<comment type="caution">
    <text evidence="6">The sequence shown here is derived from an EMBL/GenBank/DDBJ whole genome shotgun (WGS) entry which is preliminary data.</text>
</comment>